<dbReference type="PROSITE" id="PS50157">
    <property type="entry name" value="ZINC_FINGER_C2H2_2"/>
    <property type="match status" value="1"/>
</dbReference>
<dbReference type="CDD" id="cd16508">
    <property type="entry name" value="RING-HC_HAKAI-like"/>
    <property type="match status" value="1"/>
</dbReference>
<keyword evidence="6" id="KW-0808">Transferase</keyword>
<keyword evidence="7" id="KW-0833">Ubl conjugation pathway</keyword>
<dbReference type="EMBL" id="OU015567">
    <property type="protein sequence ID" value="CAG5113014.1"/>
    <property type="molecule type" value="Genomic_DNA"/>
</dbReference>
<keyword evidence="5" id="KW-0217">Developmental protein</keyword>
<dbReference type="PANTHER" id="PTHR13480:SF0">
    <property type="entry name" value="E3 UBIQUITIN-PROTEIN LIGASE HAKAI"/>
    <property type="match status" value="1"/>
</dbReference>
<keyword evidence="10" id="KW-0863">Zinc-finger</keyword>
<feature type="region of interest" description="Disordered" evidence="11">
    <location>
        <begin position="172"/>
        <end position="232"/>
    </location>
</feature>
<evidence type="ECO:0000256" key="2">
    <source>
        <dbReference type="ARBA" id="ARBA00004123"/>
    </source>
</evidence>
<dbReference type="InterPro" id="IPR040383">
    <property type="entry name" value="HAKAI/CBLL2"/>
</dbReference>
<evidence type="ECO:0000256" key="7">
    <source>
        <dbReference type="ARBA" id="ARBA00022786"/>
    </source>
</evidence>
<comment type="pathway">
    <text evidence="3">Protein modification; protein ubiquitination.</text>
</comment>
<evidence type="ECO:0000256" key="5">
    <source>
        <dbReference type="ARBA" id="ARBA00022473"/>
    </source>
</evidence>
<evidence type="ECO:0000256" key="11">
    <source>
        <dbReference type="SAM" id="MobiDB-lite"/>
    </source>
</evidence>
<dbReference type="InterPro" id="IPR013083">
    <property type="entry name" value="Znf_RING/FYVE/PHD"/>
</dbReference>
<dbReference type="InterPro" id="IPR041042">
    <property type="entry name" value="Znf_Hakai"/>
</dbReference>
<dbReference type="PANTHER" id="PTHR13480">
    <property type="entry name" value="E3 UBIQUITIN-PROTEIN LIGASE HAKAI-RELATED"/>
    <property type="match status" value="1"/>
</dbReference>
<dbReference type="Gene3D" id="6.10.140.2210">
    <property type="match status" value="1"/>
</dbReference>
<evidence type="ECO:0000256" key="8">
    <source>
        <dbReference type="ARBA" id="ARBA00023242"/>
    </source>
</evidence>
<dbReference type="InterPro" id="IPR013087">
    <property type="entry name" value="Znf_C2H2_type"/>
</dbReference>
<evidence type="ECO:0000313" key="14">
    <source>
        <dbReference type="Proteomes" id="UP001158576"/>
    </source>
</evidence>
<keyword evidence="10" id="KW-0479">Metal-binding</keyword>
<dbReference type="EC" id="2.3.2.27" evidence="4"/>
<organism evidence="13 14">
    <name type="scientific">Oikopleura dioica</name>
    <name type="common">Tunicate</name>
    <dbReference type="NCBI Taxonomy" id="34765"/>
    <lineage>
        <taxon>Eukaryota</taxon>
        <taxon>Metazoa</taxon>
        <taxon>Chordata</taxon>
        <taxon>Tunicata</taxon>
        <taxon>Appendicularia</taxon>
        <taxon>Copelata</taxon>
        <taxon>Oikopleuridae</taxon>
        <taxon>Oikopleura</taxon>
    </lineage>
</organism>
<evidence type="ECO:0000313" key="13">
    <source>
        <dbReference type="EMBL" id="CAG5113014.1"/>
    </source>
</evidence>
<feature type="domain" description="C2H2-type" evidence="12">
    <location>
        <begin position="83"/>
        <end position="113"/>
    </location>
</feature>
<proteinExistence type="predicted"/>
<feature type="compositionally biased region" description="Low complexity" evidence="11">
    <location>
        <begin position="124"/>
        <end position="138"/>
    </location>
</feature>
<comment type="catalytic activity">
    <reaction evidence="1">
        <text>S-ubiquitinyl-[E2 ubiquitin-conjugating enzyme]-L-cysteine + [acceptor protein]-L-lysine = [E2 ubiquitin-conjugating enzyme]-L-cysteine + N(6)-ubiquitinyl-[acceptor protein]-L-lysine.</text>
        <dbReference type="EC" id="2.3.2.27"/>
    </reaction>
</comment>
<evidence type="ECO:0000256" key="3">
    <source>
        <dbReference type="ARBA" id="ARBA00004906"/>
    </source>
</evidence>
<keyword evidence="8" id="KW-0539">Nucleus</keyword>
<gene>
    <name evidence="13" type="ORF">OKIOD_LOCUS15930</name>
</gene>
<evidence type="ECO:0000256" key="4">
    <source>
        <dbReference type="ARBA" id="ARBA00012483"/>
    </source>
</evidence>
<reference evidence="13 14" key="1">
    <citation type="submission" date="2021-04" db="EMBL/GenBank/DDBJ databases">
        <authorList>
            <person name="Bliznina A."/>
        </authorList>
    </citation>
    <scope>NUCLEOTIDE SEQUENCE [LARGE SCALE GENOMIC DNA]</scope>
</reference>
<evidence type="ECO:0000259" key="12">
    <source>
        <dbReference type="PROSITE" id="PS50157"/>
    </source>
</evidence>
<feature type="region of interest" description="Disordered" evidence="11">
    <location>
        <begin position="121"/>
        <end position="154"/>
    </location>
</feature>
<sequence length="232" mass="25408">MGEGLEISDRNTTFNLIGRKDATHVFHNCECCRLPIVTYGRMIPCKHVFCFECSCQSRKTGGSCARCNDTVQRIEKCPRGTVFVCRIPSCRRTYLSHRDLTAHIRHRHKKVEAQAMGLQIMPTGAPGQAPVQPAAAQQGPPPTMNPGFSAGAVPGVLHHGQVKQEYPPQVKQEYAHSGIKQEYPTTPQRGPPPGNRPPHGMEQYGGTNPSPQQQMRRGPPPPSGGAGSQWGR</sequence>
<accession>A0ABN7TBC7</accession>
<evidence type="ECO:0000256" key="1">
    <source>
        <dbReference type="ARBA" id="ARBA00000900"/>
    </source>
</evidence>
<keyword evidence="14" id="KW-1185">Reference proteome</keyword>
<name>A0ABN7TBC7_OIKDI</name>
<comment type="subcellular location">
    <subcellularLocation>
        <location evidence="2">Nucleus</location>
    </subcellularLocation>
</comment>
<evidence type="ECO:0000256" key="9">
    <source>
        <dbReference type="ARBA" id="ARBA00041081"/>
    </source>
</evidence>
<evidence type="ECO:0000256" key="6">
    <source>
        <dbReference type="ARBA" id="ARBA00022679"/>
    </source>
</evidence>
<dbReference type="Pfam" id="PF18408">
    <property type="entry name" value="zf_Hakai"/>
    <property type="match status" value="1"/>
</dbReference>
<dbReference type="Proteomes" id="UP001158576">
    <property type="component" value="Chromosome 2"/>
</dbReference>
<dbReference type="Gene3D" id="3.30.40.10">
    <property type="entry name" value="Zinc/RING finger domain, C3HC4 (zinc finger)"/>
    <property type="match status" value="1"/>
</dbReference>
<evidence type="ECO:0000256" key="10">
    <source>
        <dbReference type="PROSITE-ProRule" id="PRU00042"/>
    </source>
</evidence>
<dbReference type="PROSITE" id="PS00028">
    <property type="entry name" value="ZINC_FINGER_C2H2_1"/>
    <property type="match status" value="1"/>
</dbReference>
<protein>
    <recommendedName>
        <fullName evidence="9">E3 ubiquitin-protein ligase Hakai</fullName>
        <ecNumber evidence="4">2.3.2.27</ecNumber>
    </recommendedName>
</protein>
<keyword evidence="10" id="KW-0862">Zinc</keyword>
<dbReference type="InterPro" id="IPR040380">
    <property type="entry name" value="HAKAI-like_RING-HC"/>
</dbReference>